<reference evidence="1 2" key="1">
    <citation type="submission" date="2016-07" db="EMBL/GenBank/DDBJ databases">
        <title>Draft genome of Scalindua rubra, obtained from a brine-seawater interface in the Red Sea, sheds light on salt adaptation in anammox bacteria.</title>
        <authorList>
            <person name="Speth D.R."/>
            <person name="Lagkouvardos I."/>
            <person name="Wang Y."/>
            <person name="Qian P.-Y."/>
            <person name="Dutilh B.E."/>
            <person name="Jetten M.S."/>
        </authorList>
    </citation>
    <scope>NUCLEOTIDE SEQUENCE [LARGE SCALE GENOMIC DNA]</scope>
    <source>
        <strain evidence="1">BSI-1</strain>
    </source>
</reference>
<dbReference type="AlphaFoldDB" id="A0A1E3X2N5"/>
<dbReference type="Proteomes" id="UP000094056">
    <property type="component" value="Unassembled WGS sequence"/>
</dbReference>
<gene>
    <name evidence="1" type="ORF">SCARUB_04975</name>
</gene>
<dbReference type="EMBL" id="MAYW01000329">
    <property type="protein sequence ID" value="ODS29923.1"/>
    <property type="molecule type" value="Genomic_DNA"/>
</dbReference>
<name>A0A1E3X2N5_9BACT</name>
<evidence type="ECO:0000313" key="1">
    <source>
        <dbReference type="EMBL" id="ODS29923.1"/>
    </source>
</evidence>
<protein>
    <submittedName>
        <fullName evidence="1">Uncharacterized protein</fullName>
    </submittedName>
</protein>
<proteinExistence type="predicted"/>
<comment type="caution">
    <text evidence="1">The sequence shown here is derived from an EMBL/GenBank/DDBJ whole genome shotgun (WGS) entry which is preliminary data.</text>
</comment>
<accession>A0A1E3X2N5</accession>
<sequence length="92" mass="10526">MGKFYIHREKQSPDIWLHSERGIMSYLVFKLLFNDTKSVLEKAINKKNKNIFQSCCNNENSPTFTIFSEFELGSNGFGSPDAGDPDGKSYYC</sequence>
<evidence type="ECO:0000313" key="2">
    <source>
        <dbReference type="Proteomes" id="UP000094056"/>
    </source>
</evidence>
<organism evidence="1 2">
    <name type="scientific">Candidatus Scalindua rubra</name>
    <dbReference type="NCBI Taxonomy" id="1872076"/>
    <lineage>
        <taxon>Bacteria</taxon>
        <taxon>Pseudomonadati</taxon>
        <taxon>Planctomycetota</taxon>
        <taxon>Candidatus Brocadiia</taxon>
        <taxon>Candidatus Brocadiales</taxon>
        <taxon>Candidatus Scalinduaceae</taxon>
        <taxon>Candidatus Scalindua</taxon>
    </lineage>
</organism>